<dbReference type="Gene3D" id="3.30.56.10">
    <property type="match status" value="2"/>
</dbReference>
<feature type="binding site" evidence="12">
    <location>
        <position position="328"/>
    </location>
    <ligand>
        <name>Mg(2+)</name>
        <dbReference type="ChEBI" id="CHEBI:18420"/>
        <note>shared with alpha subunit</note>
    </ligand>
</feature>
<evidence type="ECO:0000256" key="10">
    <source>
        <dbReference type="ARBA" id="ARBA00022917"/>
    </source>
</evidence>
<dbReference type="Pfam" id="PF03484">
    <property type="entry name" value="B5"/>
    <property type="match status" value="1"/>
</dbReference>
<dbReference type="GO" id="GO:0003723">
    <property type="term" value="F:RNA binding"/>
    <property type="evidence" value="ECO:0007669"/>
    <property type="project" value="InterPro"/>
</dbReference>
<evidence type="ECO:0000256" key="5">
    <source>
        <dbReference type="ARBA" id="ARBA00022598"/>
    </source>
</evidence>
<dbReference type="GeneID" id="78441854"/>
<organism evidence="15 16">
    <name type="scientific">Sulfolobus acidocaldarius</name>
    <dbReference type="NCBI Taxonomy" id="2285"/>
    <lineage>
        <taxon>Archaea</taxon>
        <taxon>Thermoproteota</taxon>
        <taxon>Thermoprotei</taxon>
        <taxon>Sulfolobales</taxon>
        <taxon>Sulfolobaceae</taxon>
        <taxon>Sulfolobus</taxon>
    </lineage>
</organism>
<dbReference type="SMR" id="A0A0U3GLA6"/>
<dbReference type="CDD" id="cd00769">
    <property type="entry name" value="PheRS_beta_core"/>
    <property type="match status" value="1"/>
</dbReference>
<evidence type="ECO:0000256" key="7">
    <source>
        <dbReference type="ARBA" id="ARBA00022741"/>
    </source>
</evidence>
<comment type="cofactor">
    <cofactor evidence="1 12">
        <name>Mg(2+)</name>
        <dbReference type="ChEBI" id="CHEBI:18420"/>
    </cofactor>
</comment>
<reference evidence="16 17" key="1">
    <citation type="submission" date="2015-12" db="EMBL/GenBank/DDBJ databases">
        <title>A stable core within a dynamic pangenome in Sulfolobus acidocaldarius.</title>
        <authorList>
            <person name="Anderson R."/>
            <person name="Kouris A."/>
            <person name="Seward C."/>
            <person name="Campbell K."/>
            <person name="Whitaker R."/>
        </authorList>
    </citation>
    <scope>NUCLEOTIDE SEQUENCE [LARGE SCALE GENOMIC DNA]</scope>
    <source>
        <strain evidence="14 17">GG12-C01-09</strain>
        <strain evidence="15 16">NG05B_CO5_07</strain>
    </source>
</reference>
<comment type="subcellular location">
    <subcellularLocation>
        <location evidence="2 12">Cytoplasm</location>
    </subcellularLocation>
</comment>
<dbReference type="Gene3D" id="3.50.40.10">
    <property type="entry name" value="Phenylalanyl-trna Synthetase, Chain B, domain 3"/>
    <property type="match status" value="1"/>
</dbReference>
<dbReference type="GO" id="GO:0006432">
    <property type="term" value="P:phenylalanyl-tRNA aminoacylation"/>
    <property type="evidence" value="ECO:0007669"/>
    <property type="project" value="UniProtKB-UniRule"/>
</dbReference>
<evidence type="ECO:0000256" key="4">
    <source>
        <dbReference type="ARBA" id="ARBA00022490"/>
    </source>
</evidence>
<sequence length="542" mass="61632">MPTIVSYKWTLINNLKISDNQLEELLFKLKSEVKPIDADHVEIEVNNDRPDLFFPYGIIRAAKGILGKELGEPKYDIKQSVYSFEVKEVKSRPYAVAGIVKDIKLDDESLRELIQFQEKLHITVGRKRKKVAIGIHDLDKITSTKIYYKPLPLDYKFIPLNQSKLMTIKEVIEQTPQGREYGNISIYDGLSPAIVEENGDVLSIPPIINSDKTRIDEKTRNIFIDVTGTSFEAVSSTLDILVTDLAEMGGKIELLNFISPSKFEFSPLLRRYTVSVSANYISKNLGINLSLNEIEKYLRMARFDTKVLNDVVEVTVPPYRVDILSQIDLVEEIAMTIGYDKLSPKDYTIKATGKLSAETELIRTLRDLSIGAGFSEIFTFILSNDKRLRNEYVSIVNPVTVEYNAVRNSLIPTLLNFLKYNQHAIMPVYVFEIGDVVIKDKRTDTGYKNSLRAVYGIMNSKVNYEDLQSRVHQILMSLDIEPTYKTYLDDMFIPGRGAKIIDTSKSVEIGVIGEINPVLLEELEIEFPVVISEIYLDSLVKR</sequence>
<dbReference type="EMBL" id="CP013695">
    <property type="protein sequence ID" value="ALU31045.1"/>
    <property type="molecule type" value="Genomic_DNA"/>
</dbReference>
<dbReference type="FunFam" id="3.50.40.10:FF:000003">
    <property type="entry name" value="Phenylalanine--tRNA ligase beta subunit"/>
    <property type="match status" value="1"/>
</dbReference>
<dbReference type="SUPFAM" id="SSF55681">
    <property type="entry name" value="Class II aaRS and biotin synthetases"/>
    <property type="match status" value="1"/>
</dbReference>
<dbReference type="RefSeq" id="WP_011278332.1">
    <property type="nucleotide sequence ID" value="NZ_BHWZ01000003.1"/>
</dbReference>
<feature type="binding site" evidence="12">
    <location>
        <position position="332"/>
    </location>
    <ligand>
        <name>Mg(2+)</name>
        <dbReference type="ChEBI" id="CHEBI:18420"/>
        <note>shared with alpha subunit</note>
    </ligand>
</feature>
<keyword evidence="10 12" id="KW-0648">Protein biosynthesis</keyword>
<dbReference type="Pfam" id="PF17759">
    <property type="entry name" value="tRNA_synthFbeta"/>
    <property type="match status" value="1"/>
</dbReference>
<evidence type="ECO:0000256" key="12">
    <source>
        <dbReference type="HAMAP-Rule" id="MF_00284"/>
    </source>
</evidence>
<dbReference type="PANTHER" id="PTHR10947:SF0">
    <property type="entry name" value="PHENYLALANINE--TRNA LIGASE BETA SUBUNIT"/>
    <property type="match status" value="1"/>
</dbReference>
<dbReference type="InterPro" id="IPR041616">
    <property type="entry name" value="PheRS_beta_core"/>
</dbReference>
<comment type="similarity">
    <text evidence="3 12">Belongs to the phenylalanyl-tRNA synthetase beta subunit family. Type 2 subfamily.</text>
</comment>
<dbReference type="InterPro" id="IPR005146">
    <property type="entry name" value="B3/B4_tRNA-bd"/>
</dbReference>
<keyword evidence="6 12" id="KW-0479">Metal-binding</keyword>
<dbReference type="PANTHER" id="PTHR10947">
    <property type="entry name" value="PHENYLALANYL-TRNA SYNTHETASE BETA CHAIN AND LEUCINE-RICH REPEAT-CONTAINING PROTEIN 47"/>
    <property type="match status" value="1"/>
</dbReference>
<dbReference type="InterPro" id="IPR004531">
    <property type="entry name" value="Phe-tRNA-synth_IIc_bsu_arc_euk"/>
</dbReference>
<feature type="binding site" evidence="12">
    <location>
        <position position="322"/>
    </location>
    <ligand>
        <name>Mg(2+)</name>
        <dbReference type="ChEBI" id="CHEBI:18420"/>
        <note>shared with alpha subunit</note>
    </ligand>
</feature>
<protein>
    <recommendedName>
        <fullName evidence="12">Phenylalanine--tRNA ligase beta subunit</fullName>
        <ecNumber evidence="12">6.1.1.20</ecNumber>
    </recommendedName>
    <alternativeName>
        <fullName evidence="12">Phenylalanyl-tRNA synthetase beta subunit</fullName>
        <shortName evidence="12">PheRS</shortName>
    </alternativeName>
</protein>
<dbReference type="GeneID" id="14552008"/>
<dbReference type="GO" id="GO:0005524">
    <property type="term" value="F:ATP binding"/>
    <property type="evidence" value="ECO:0007669"/>
    <property type="project" value="UniProtKB-UniRule"/>
</dbReference>
<name>A0A0U3GLA6_9CREN</name>
<keyword evidence="7 12" id="KW-0547">Nucleotide-binding</keyword>
<dbReference type="Proteomes" id="UP000060043">
    <property type="component" value="Chromosome"/>
</dbReference>
<evidence type="ECO:0000256" key="2">
    <source>
        <dbReference type="ARBA" id="ARBA00004496"/>
    </source>
</evidence>
<evidence type="ECO:0000313" key="16">
    <source>
        <dbReference type="Proteomes" id="UP000060043"/>
    </source>
</evidence>
<keyword evidence="8 12" id="KW-0067">ATP-binding</keyword>
<evidence type="ECO:0000313" key="15">
    <source>
        <dbReference type="EMBL" id="ALU31045.1"/>
    </source>
</evidence>
<dbReference type="EMBL" id="CP013694">
    <property type="protein sequence ID" value="ALU30327.1"/>
    <property type="molecule type" value="Genomic_DNA"/>
</dbReference>
<keyword evidence="9 12" id="KW-0460">Magnesium</keyword>
<dbReference type="InterPro" id="IPR022918">
    <property type="entry name" value="Phe_tRNA_ligase_beta2_arc"/>
</dbReference>
<comment type="catalytic activity">
    <reaction evidence="12">
        <text>tRNA(Phe) + L-phenylalanine + ATP = L-phenylalanyl-tRNA(Phe) + AMP + diphosphate + H(+)</text>
        <dbReference type="Rhea" id="RHEA:19413"/>
        <dbReference type="Rhea" id="RHEA-COMP:9668"/>
        <dbReference type="Rhea" id="RHEA-COMP:9699"/>
        <dbReference type="ChEBI" id="CHEBI:15378"/>
        <dbReference type="ChEBI" id="CHEBI:30616"/>
        <dbReference type="ChEBI" id="CHEBI:33019"/>
        <dbReference type="ChEBI" id="CHEBI:58095"/>
        <dbReference type="ChEBI" id="CHEBI:78442"/>
        <dbReference type="ChEBI" id="CHEBI:78531"/>
        <dbReference type="ChEBI" id="CHEBI:456215"/>
        <dbReference type="EC" id="6.1.1.20"/>
    </reaction>
</comment>
<dbReference type="GO" id="GO:0009328">
    <property type="term" value="C:phenylalanine-tRNA ligase complex"/>
    <property type="evidence" value="ECO:0007669"/>
    <property type="project" value="TreeGrafter"/>
</dbReference>
<dbReference type="OMA" id="FPGRCAN"/>
<dbReference type="InterPro" id="IPR009061">
    <property type="entry name" value="DNA-bd_dom_put_sf"/>
</dbReference>
<proteinExistence type="inferred from homology"/>
<dbReference type="STRING" id="1435377.SUSAZ_07185"/>
<evidence type="ECO:0000313" key="14">
    <source>
        <dbReference type="EMBL" id="ALU30327.1"/>
    </source>
</evidence>
<dbReference type="GO" id="GO:0000287">
    <property type="term" value="F:magnesium ion binding"/>
    <property type="evidence" value="ECO:0007669"/>
    <property type="project" value="InterPro"/>
</dbReference>
<dbReference type="InterPro" id="IPR045060">
    <property type="entry name" value="Phe-tRNA-ligase_IIc_bsu"/>
</dbReference>
<evidence type="ECO:0000313" key="17">
    <source>
        <dbReference type="Proteomes" id="UP000065473"/>
    </source>
</evidence>
<dbReference type="Proteomes" id="UP000065473">
    <property type="component" value="Chromosome"/>
</dbReference>
<dbReference type="PaxDb" id="1435377-SUSAZ_07185"/>
<dbReference type="SMART" id="SM00873">
    <property type="entry name" value="B3_4"/>
    <property type="match status" value="1"/>
</dbReference>
<dbReference type="Pfam" id="PF03483">
    <property type="entry name" value="B3_4"/>
    <property type="match status" value="1"/>
</dbReference>
<dbReference type="InterPro" id="IPR045864">
    <property type="entry name" value="aa-tRNA-synth_II/BPL/LPL"/>
</dbReference>
<dbReference type="SUPFAM" id="SSF46955">
    <property type="entry name" value="Putative DNA-binding domain"/>
    <property type="match status" value="2"/>
</dbReference>
<dbReference type="GO" id="GO:0004826">
    <property type="term" value="F:phenylalanine-tRNA ligase activity"/>
    <property type="evidence" value="ECO:0007669"/>
    <property type="project" value="UniProtKB-UniRule"/>
</dbReference>
<gene>
    <name evidence="12" type="primary">pheT</name>
    <name evidence="14" type="ORF">ATY89_10500</name>
    <name evidence="15" type="ORF">ATZ20_02055</name>
</gene>
<keyword evidence="5 12" id="KW-0436">Ligase</keyword>
<evidence type="ECO:0000256" key="3">
    <source>
        <dbReference type="ARBA" id="ARBA00007438"/>
    </source>
</evidence>
<evidence type="ECO:0000256" key="11">
    <source>
        <dbReference type="ARBA" id="ARBA00023146"/>
    </source>
</evidence>
<evidence type="ECO:0000259" key="13">
    <source>
        <dbReference type="PROSITE" id="PS51483"/>
    </source>
</evidence>
<dbReference type="OrthoDB" id="10073at2157"/>
<keyword evidence="11 12" id="KW-0030">Aminoacyl-tRNA synthetase</keyword>
<dbReference type="AlphaFoldDB" id="A0A0U3GLA6"/>
<dbReference type="HAMAP" id="MF_00284">
    <property type="entry name" value="Phe_tRNA_synth_beta2"/>
    <property type="match status" value="1"/>
</dbReference>
<evidence type="ECO:0000256" key="8">
    <source>
        <dbReference type="ARBA" id="ARBA00022840"/>
    </source>
</evidence>
<evidence type="ECO:0000256" key="6">
    <source>
        <dbReference type="ARBA" id="ARBA00022723"/>
    </source>
</evidence>
<feature type="binding site" evidence="12">
    <location>
        <position position="331"/>
    </location>
    <ligand>
        <name>Mg(2+)</name>
        <dbReference type="ChEBI" id="CHEBI:18420"/>
        <note>shared with alpha subunit</note>
    </ligand>
</feature>
<evidence type="ECO:0000256" key="1">
    <source>
        <dbReference type="ARBA" id="ARBA00001946"/>
    </source>
</evidence>
<dbReference type="Gene3D" id="3.30.930.10">
    <property type="entry name" value="Bira Bifunctional Protein, Domain 2"/>
    <property type="match status" value="1"/>
</dbReference>
<feature type="domain" description="B5" evidence="13">
    <location>
        <begin position="269"/>
        <end position="344"/>
    </location>
</feature>
<accession>A0A0U3GLA6</accession>
<dbReference type="InterPro" id="IPR005147">
    <property type="entry name" value="tRNA_synthase_B5-dom"/>
</dbReference>
<comment type="subunit">
    <text evidence="12">Tetramer of two alpha and two beta subunits.</text>
</comment>
<dbReference type="PROSITE" id="PS51483">
    <property type="entry name" value="B5"/>
    <property type="match status" value="1"/>
</dbReference>
<evidence type="ECO:0000256" key="9">
    <source>
        <dbReference type="ARBA" id="ARBA00022842"/>
    </source>
</evidence>
<dbReference type="EC" id="6.1.1.20" evidence="12"/>
<keyword evidence="4 12" id="KW-0963">Cytoplasm</keyword>
<dbReference type="InterPro" id="IPR020825">
    <property type="entry name" value="Phe-tRNA_synthase-like_B3/B4"/>
</dbReference>
<dbReference type="NCBIfam" id="TIGR00471">
    <property type="entry name" value="pheT_arch"/>
    <property type="match status" value="1"/>
</dbReference>
<dbReference type="SMART" id="SM00874">
    <property type="entry name" value="B5"/>
    <property type="match status" value="1"/>
</dbReference>